<proteinExistence type="predicted"/>
<name>A0YHV1_9GAMM</name>
<sequence length="32" mass="3650">DNEAKLVAVLLSLSRNQFVARMPKRNRAIDHS</sequence>
<feature type="non-terminal residue" evidence="1">
    <location>
        <position position="1"/>
    </location>
</feature>
<evidence type="ECO:0000313" key="2">
    <source>
        <dbReference type="Proteomes" id="UP000004931"/>
    </source>
</evidence>
<reference evidence="1 2" key="1">
    <citation type="journal article" date="2010" name="J. Bacteriol.">
        <title>Genome sequence of the oligotrophic marine Gammaproteobacterium HTCC2143, isolated from the Oregon Coast.</title>
        <authorList>
            <person name="Oh H.M."/>
            <person name="Kang I."/>
            <person name="Ferriera S."/>
            <person name="Giovannoni S.J."/>
            <person name="Cho J.C."/>
        </authorList>
    </citation>
    <scope>NUCLEOTIDE SEQUENCE [LARGE SCALE GENOMIC DNA]</scope>
    <source>
        <strain evidence="1 2">HTCC2143</strain>
    </source>
</reference>
<accession>A0YHV1</accession>
<evidence type="ECO:0000313" key="1">
    <source>
        <dbReference type="EMBL" id="EAW29595.1"/>
    </source>
</evidence>
<dbReference type="Proteomes" id="UP000004931">
    <property type="component" value="Unassembled WGS sequence"/>
</dbReference>
<comment type="caution">
    <text evidence="1">The sequence shown here is derived from an EMBL/GenBank/DDBJ whole genome shotgun (WGS) entry which is preliminary data.</text>
</comment>
<dbReference type="AlphaFoldDB" id="A0YHV1"/>
<gene>
    <name evidence="1" type="ORF">GP2143_12366</name>
</gene>
<keyword evidence="2" id="KW-1185">Reference proteome</keyword>
<dbReference type="EMBL" id="AAVT01000024">
    <property type="protein sequence ID" value="EAW29595.1"/>
    <property type="molecule type" value="Genomic_DNA"/>
</dbReference>
<organism evidence="1 2">
    <name type="scientific">marine gamma proteobacterium HTCC2143</name>
    <dbReference type="NCBI Taxonomy" id="247633"/>
    <lineage>
        <taxon>Bacteria</taxon>
        <taxon>Pseudomonadati</taxon>
        <taxon>Pseudomonadota</taxon>
        <taxon>Gammaproteobacteria</taxon>
        <taxon>Cellvibrionales</taxon>
        <taxon>Spongiibacteraceae</taxon>
        <taxon>BD1-7 clade</taxon>
    </lineage>
</organism>
<protein>
    <submittedName>
        <fullName evidence="1">Uncharacterized protein</fullName>
    </submittedName>
</protein>